<dbReference type="RefSeq" id="WP_129204752.1">
    <property type="nucleotide sequence ID" value="NZ_CP035495.1"/>
</dbReference>
<dbReference type="Proteomes" id="UP000291758">
    <property type="component" value="Chromosome"/>
</dbReference>
<dbReference type="KEGG" id="xyl:ET495_10395"/>
<dbReference type="EMBL" id="CP035495">
    <property type="protein sequence ID" value="QAY63590.1"/>
    <property type="molecule type" value="Genomic_DNA"/>
</dbReference>
<dbReference type="OrthoDB" id="4983773at2"/>
<proteinExistence type="predicted"/>
<evidence type="ECO:0000313" key="2">
    <source>
        <dbReference type="Proteomes" id="UP000291758"/>
    </source>
</evidence>
<organism evidence="1 2">
    <name type="scientific">Xylanimonas allomyrinae</name>
    <dbReference type="NCBI Taxonomy" id="2509459"/>
    <lineage>
        <taxon>Bacteria</taxon>
        <taxon>Bacillati</taxon>
        <taxon>Actinomycetota</taxon>
        <taxon>Actinomycetes</taxon>
        <taxon>Micrococcales</taxon>
        <taxon>Promicromonosporaceae</taxon>
        <taxon>Xylanimonas</taxon>
    </lineage>
</organism>
<accession>A0A4P6ELD0</accession>
<evidence type="ECO:0000313" key="1">
    <source>
        <dbReference type="EMBL" id="QAY63590.1"/>
    </source>
</evidence>
<protein>
    <submittedName>
        <fullName evidence="1">Uncharacterized protein</fullName>
    </submittedName>
</protein>
<dbReference type="AlphaFoldDB" id="A0A4P6ELD0"/>
<reference evidence="1 2" key="1">
    <citation type="submission" date="2019-01" db="EMBL/GenBank/DDBJ databases">
        <title>Genome sequencing of strain 2JSPR-7.</title>
        <authorList>
            <person name="Heo J."/>
            <person name="Kim S.-J."/>
            <person name="Kim J.-S."/>
            <person name="Hong S.-B."/>
            <person name="Kwon S.-W."/>
        </authorList>
    </citation>
    <scope>NUCLEOTIDE SEQUENCE [LARGE SCALE GENOMIC DNA]</scope>
    <source>
        <strain evidence="1 2">2JSPR-7</strain>
    </source>
</reference>
<name>A0A4P6ELD0_9MICO</name>
<sequence>MGEADGGRYTLKVRDGAPAPQADLRFATQIDDVGKEHGLTLGPDEPVVPEGCRTASVTATAPAGPPTDGTPVTVRHTVSSGDPAYDGLVVEPAQLLLFSAEPRVTLTKRAFAGVTDQSTPQRIIATGTELQAGAQIGAGTPVWFVFEVRNTSSGTWATSLNDVQVHDDVLGDIGTVATLAQGKTALLGYGPHLMARAGGTR</sequence>
<keyword evidence="2" id="KW-1185">Reference proteome</keyword>
<gene>
    <name evidence="1" type="ORF">ET495_10395</name>
</gene>